<proteinExistence type="predicted"/>
<name>C6AVK8_RHILS</name>
<accession>C6AVK8</accession>
<reference evidence="1 2" key="1">
    <citation type="journal article" date="2010" name="Stand. Genomic Sci.">
        <title>Complete genome sequence of Rhizobium leguminosarum bv. trifolii strain WSM1325, an effective microsymbiont of annual Mediterranean clovers.</title>
        <authorList>
            <person name="Reeve W."/>
            <person name="O'Hara G."/>
            <person name="Chain P."/>
            <person name="Ardley J."/>
            <person name="Brau L."/>
            <person name="Nandesena K."/>
            <person name="Tiwari R."/>
            <person name="Copeland A."/>
            <person name="Nolan M."/>
            <person name="Han C."/>
            <person name="Brettin T."/>
            <person name="Land M."/>
            <person name="Ovchinikova G."/>
            <person name="Ivanova N."/>
            <person name="Mavromatis K."/>
            <person name="Markowitz V."/>
            <person name="Kyrpides N."/>
            <person name="Melino V."/>
            <person name="Denton M."/>
            <person name="Yates R."/>
            <person name="Howieson J."/>
        </authorList>
    </citation>
    <scope>NUCLEOTIDE SEQUENCE [LARGE SCALE GENOMIC DNA]</scope>
    <source>
        <strain evidence="1 2">WSM1325</strain>
    </source>
</reference>
<dbReference type="KEGG" id="rlg:Rleg_1529"/>
<evidence type="ECO:0000313" key="2">
    <source>
        <dbReference type="Proteomes" id="UP000002256"/>
    </source>
</evidence>
<sequence length="98" mass="10735">MKRSTQATPAHSEQDLITCRLIVISRYVDNIRTLSRLAERLGHLDLGTAMMEVARGMEGLSYDIATSETGTLVLRRAAKLIGTVDGVLATKARRATLH</sequence>
<organism evidence="1 2">
    <name type="scientific">Rhizobium leguminosarum bv. trifolii (strain WSM1325)</name>
    <dbReference type="NCBI Taxonomy" id="395491"/>
    <lineage>
        <taxon>Bacteria</taxon>
        <taxon>Pseudomonadati</taxon>
        <taxon>Pseudomonadota</taxon>
        <taxon>Alphaproteobacteria</taxon>
        <taxon>Hyphomicrobiales</taxon>
        <taxon>Rhizobiaceae</taxon>
        <taxon>Rhizobium/Agrobacterium group</taxon>
        <taxon>Rhizobium</taxon>
    </lineage>
</organism>
<dbReference type="AlphaFoldDB" id="C6AVK8"/>
<evidence type="ECO:0000313" key="1">
    <source>
        <dbReference type="EMBL" id="ACS55819.1"/>
    </source>
</evidence>
<gene>
    <name evidence="1" type="ordered locus">Rleg_1529</name>
</gene>
<dbReference type="OrthoDB" id="8398631at2"/>
<dbReference type="Proteomes" id="UP000002256">
    <property type="component" value="Chromosome"/>
</dbReference>
<dbReference type="HOGENOM" id="CLU_2318197_0_0_5"/>
<protein>
    <submittedName>
        <fullName evidence="1">Uncharacterized protein</fullName>
    </submittedName>
</protein>
<dbReference type="EMBL" id="CP001622">
    <property type="protein sequence ID" value="ACS55819.1"/>
    <property type="molecule type" value="Genomic_DNA"/>
</dbReference>